<dbReference type="InterPro" id="IPR036390">
    <property type="entry name" value="WH_DNA-bd_sf"/>
</dbReference>
<dbReference type="Pfam" id="PF01399">
    <property type="entry name" value="PCI"/>
    <property type="match status" value="1"/>
</dbReference>
<evidence type="ECO:0000313" key="4">
    <source>
        <dbReference type="EMBL" id="PXF49258.1"/>
    </source>
</evidence>
<sequence>MSPDKMDIDDGMSTGKYTFGFGPFENDPDLEPKVAEAVALVESSGVQSAIEKLLALERLNRNAGAAPETAAICVNLIRVLHQQKDWKAIGEYAVLISKRRAQLKAAVLKTVQEIMSYLDETPDEETKLSLLETLRDVTAGKIFVELERARLTRILAKIKEEKGDIDTAAAIMQEMQVETFGGMERLEKFEFILEQVRLCLDKNDFIRGAIIAKKIMPRQLNKEELVEVKLRYYALMIRIHTHNSDYLHICRAYLERYDTTRTSEGKDWMRELKLASLLVILSPKDSMQTDLLHRIQGFKTMEELPTYAELLKLFSTDELIRWPILMEQYKEELSAVASLAKEDINDGDLKWAAALQERVTEHNLRVMAKYYSRIRLQRLAELLDLTEENTERKLAAMVSDKKALWAKIDRPAKIVSFARPKDADGLLNGWAENVSSLLDIVEKTCHLVHRETMVHSIGKGKVTGN</sequence>
<keyword evidence="5" id="KW-1185">Reference proteome</keyword>
<dbReference type="GO" id="GO:0005737">
    <property type="term" value="C:cytoplasm"/>
    <property type="evidence" value="ECO:0007669"/>
    <property type="project" value="TreeGrafter"/>
</dbReference>
<dbReference type="SMART" id="SM00088">
    <property type="entry name" value="PINT"/>
    <property type="match status" value="1"/>
</dbReference>
<dbReference type="InterPro" id="IPR040896">
    <property type="entry name" value="RPN5_C"/>
</dbReference>
<evidence type="ECO:0000256" key="2">
    <source>
        <dbReference type="ARBA" id="ARBA00022942"/>
    </source>
</evidence>
<dbReference type="GO" id="GO:0005634">
    <property type="term" value="C:nucleus"/>
    <property type="evidence" value="ECO:0007669"/>
    <property type="project" value="UniProtKB-ARBA"/>
</dbReference>
<name>A0A2V3J4B1_9FLOR</name>
<keyword evidence="2 4" id="KW-0647">Proteasome</keyword>
<dbReference type="PANTHER" id="PTHR10855:SF1">
    <property type="entry name" value="26S PROTEASOME NON-ATPASE REGULATORY SUBUNIT 12"/>
    <property type="match status" value="1"/>
</dbReference>
<evidence type="ECO:0000256" key="1">
    <source>
        <dbReference type="ARBA" id="ARBA00006397"/>
    </source>
</evidence>
<organism evidence="4 5">
    <name type="scientific">Gracilariopsis chorda</name>
    <dbReference type="NCBI Taxonomy" id="448386"/>
    <lineage>
        <taxon>Eukaryota</taxon>
        <taxon>Rhodophyta</taxon>
        <taxon>Florideophyceae</taxon>
        <taxon>Rhodymeniophycidae</taxon>
        <taxon>Gracilariales</taxon>
        <taxon>Gracilariaceae</taxon>
        <taxon>Gracilariopsis</taxon>
    </lineage>
</organism>
<dbReference type="FunFam" id="1.10.10.10:FF:000070">
    <property type="entry name" value="26S proteasome non-ATPase regulatory subunit 12"/>
    <property type="match status" value="1"/>
</dbReference>
<gene>
    <name evidence="4" type="ORF">BWQ96_00832</name>
</gene>
<dbReference type="InterPro" id="IPR036388">
    <property type="entry name" value="WH-like_DNA-bd_sf"/>
</dbReference>
<dbReference type="STRING" id="448386.A0A2V3J4B1"/>
<proteinExistence type="inferred from homology"/>
<evidence type="ECO:0000259" key="3">
    <source>
        <dbReference type="PROSITE" id="PS50250"/>
    </source>
</evidence>
<dbReference type="OrthoDB" id="268763at2759"/>
<accession>A0A2V3J4B1</accession>
<dbReference type="GO" id="GO:0008541">
    <property type="term" value="C:proteasome regulatory particle, lid subcomplex"/>
    <property type="evidence" value="ECO:0007669"/>
    <property type="project" value="TreeGrafter"/>
</dbReference>
<dbReference type="PANTHER" id="PTHR10855">
    <property type="entry name" value="26S PROTEASOME NON-ATPASE REGULATORY SUBUNIT 12/COP9 SIGNALOSOME COMPLEX SUBUNIT 4"/>
    <property type="match status" value="1"/>
</dbReference>
<dbReference type="Proteomes" id="UP000247409">
    <property type="component" value="Unassembled WGS sequence"/>
</dbReference>
<dbReference type="InterPro" id="IPR054559">
    <property type="entry name" value="PSMD12-CSN4-like_N"/>
</dbReference>
<dbReference type="Pfam" id="PF22241">
    <property type="entry name" value="PSMD12-CSN4_N"/>
    <property type="match status" value="1"/>
</dbReference>
<dbReference type="Gene3D" id="1.10.10.10">
    <property type="entry name" value="Winged helix-like DNA-binding domain superfamily/Winged helix DNA-binding domain"/>
    <property type="match status" value="1"/>
</dbReference>
<dbReference type="PROSITE" id="PS50250">
    <property type="entry name" value="PCI"/>
    <property type="match status" value="1"/>
</dbReference>
<evidence type="ECO:0000313" key="5">
    <source>
        <dbReference type="Proteomes" id="UP000247409"/>
    </source>
</evidence>
<dbReference type="AlphaFoldDB" id="A0A2V3J4B1"/>
<dbReference type="EMBL" id="NBIV01000006">
    <property type="protein sequence ID" value="PXF49258.1"/>
    <property type="molecule type" value="Genomic_DNA"/>
</dbReference>
<dbReference type="InterPro" id="IPR040134">
    <property type="entry name" value="PSMD12/CSN4"/>
</dbReference>
<feature type="domain" description="PCI" evidence="3">
    <location>
        <begin position="245"/>
        <end position="422"/>
    </location>
</feature>
<dbReference type="Pfam" id="PF18098">
    <property type="entry name" value="RPN5_C"/>
    <property type="match status" value="1"/>
</dbReference>
<comment type="caution">
    <text evidence="4">The sequence shown here is derived from an EMBL/GenBank/DDBJ whole genome shotgun (WGS) entry which is preliminary data.</text>
</comment>
<dbReference type="SUPFAM" id="SSF46785">
    <property type="entry name" value="Winged helix' DNA-binding domain"/>
    <property type="match status" value="1"/>
</dbReference>
<dbReference type="InterPro" id="IPR000717">
    <property type="entry name" value="PCI_dom"/>
</dbReference>
<reference evidence="4 5" key="1">
    <citation type="journal article" date="2018" name="Mol. Biol. Evol.">
        <title>Analysis of the draft genome of the red seaweed Gracilariopsis chorda provides insights into genome size evolution in Rhodophyta.</title>
        <authorList>
            <person name="Lee J."/>
            <person name="Yang E.C."/>
            <person name="Graf L."/>
            <person name="Yang J.H."/>
            <person name="Qiu H."/>
            <person name="Zel Zion U."/>
            <person name="Chan C.X."/>
            <person name="Stephens T.G."/>
            <person name="Weber A.P.M."/>
            <person name="Boo G.H."/>
            <person name="Boo S.M."/>
            <person name="Kim K.M."/>
            <person name="Shin Y."/>
            <person name="Jung M."/>
            <person name="Lee S.J."/>
            <person name="Yim H.S."/>
            <person name="Lee J.H."/>
            <person name="Bhattacharya D."/>
            <person name="Yoon H.S."/>
        </authorList>
    </citation>
    <scope>NUCLEOTIDE SEQUENCE [LARGE SCALE GENOMIC DNA]</scope>
    <source>
        <strain evidence="4 5">SKKU-2015</strain>
        <tissue evidence="4">Whole body</tissue>
    </source>
</reference>
<comment type="similarity">
    <text evidence="1">Belongs to the proteasome subunit p55 family.</text>
</comment>
<protein>
    <submittedName>
        <fullName evidence="4">26S proteasome non-ATPase regulatory subunit 12</fullName>
    </submittedName>
</protein>